<dbReference type="GeneID" id="834881"/>
<dbReference type="EMBL" id="CP002688">
    <property type="protein sequence ID" value="AED95645.1"/>
    <property type="molecule type" value="Genomic_DNA"/>
</dbReference>
<reference evidence="3" key="3">
    <citation type="submission" date="2011-02" db="EMBL/GenBank/DDBJ databases">
        <authorList>
            <consortium name="TAIR"/>
            <person name="Swarbreck D."/>
            <person name="Lamesch P."/>
            <person name="Wilks C."/>
            <person name="Huala E."/>
        </authorList>
    </citation>
    <scope>NUCLEOTIDE SEQUENCE</scope>
</reference>
<evidence type="ECO:0000313" key="4">
    <source>
        <dbReference type="EMBL" id="BAB08618.1"/>
    </source>
</evidence>
<dbReference type="KEGG" id="ath:AT5G48280"/>
<feature type="transmembrane region" description="Helical" evidence="1">
    <location>
        <begin position="118"/>
        <end position="138"/>
    </location>
</feature>
<dbReference type="Proteomes" id="UP000006548">
    <property type="component" value="Chromosome 5"/>
</dbReference>
<evidence type="ECO:0000256" key="1">
    <source>
        <dbReference type="SAM" id="Phobius"/>
    </source>
</evidence>
<reference evidence="3 5" key="2">
    <citation type="journal article" date="2000" name="Nature">
        <title>Sequence and analysis of chromosome 5 of the plant Arabidopsis thaliana.</title>
        <authorList>
            <consortium name="Kazusa DNA Research Institute"/>
            <consortium name="Cold Spring Harbor and Washington University in St Louis Sequencing Consortium"/>
            <consortium name="European Union Arabidopsis Genome Sequencing Consortium"/>
            <person name="Tabata S."/>
            <person name="Kaneko T."/>
            <person name="Nakamura Y."/>
            <person name="Kotani H."/>
            <person name="Kato T."/>
            <person name="Asamizu E."/>
            <person name="Miyajima N."/>
            <person name="Sasamoto S."/>
            <person name="Kimura T."/>
            <person name="Hosouchi T."/>
            <person name="Kawashima K."/>
            <person name="Kohara M."/>
            <person name="Matsumoto M."/>
            <person name="Matsuno A."/>
            <person name="Muraki A."/>
            <person name="Nakayama S."/>
            <person name="Nakazaki N."/>
            <person name="Naruo K."/>
            <person name="Okumura S."/>
            <person name="Shinpo S."/>
            <person name="Takeuchi C."/>
            <person name="Wada T."/>
            <person name="Watanabe A."/>
            <person name="Yamada M."/>
            <person name="Yasuda M."/>
            <person name="Sato S."/>
            <person name="de la Bastide M."/>
            <person name="Huang E."/>
            <person name="Spiegel L."/>
            <person name="Gnoj L."/>
            <person name="O'Shaughnessy A."/>
            <person name="Preston R."/>
            <person name="Habermann K."/>
            <person name="Murray J."/>
            <person name="Johnson D."/>
            <person name="Rohlfing T."/>
            <person name="Nelson J."/>
            <person name="Stoneking T."/>
            <person name="Pepin K."/>
            <person name="Spieth J."/>
            <person name="Sekhon M."/>
            <person name="Armstrong J."/>
            <person name="Becker M."/>
            <person name="Belter E."/>
            <person name="Cordum H."/>
            <person name="Cordes M."/>
            <person name="Courtney L."/>
            <person name="Courtney W."/>
            <person name="Dante M."/>
            <person name="Du H."/>
            <person name="Edwards J."/>
            <person name="Fryman J."/>
            <person name="Haakensen B."/>
            <person name="Lamar E."/>
            <person name="Latreille P."/>
            <person name="Leonard S."/>
            <person name="Meyer R."/>
            <person name="Mulvaney E."/>
            <person name="Ozersky P."/>
            <person name="Riley A."/>
            <person name="Strowmatt C."/>
            <person name="Wagner-McPherson C."/>
            <person name="Wollam A."/>
            <person name="Yoakum M."/>
            <person name="Bell M."/>
            <person name="Dedhia N."/>
            <person name="Parnell L."/>
            <person name="Shah R."/>
            <person name="Rodriguez M."/>
            <person name="See L.H."/>
            <person name="Vil D."/>
            <person name="Baker J."/>
            <person name="Kirchoff K."/>
            <person name="Toth K."/>
            <person name="King L."/>
            <person name="Bahret A."/>
            <person name="Miller B."/>
            <person name="Marra M."/>
            <person name="Martienssen R."/>
            <person name="McCombie W.R."/>
            <person name="Wilson R.K."/>
            <person name="Murphy G."/>
            <person name="Bancroft I."/>
            <person name="Volckaert G."/>
            <person name="Wambutt R."/>
            <person name="Dusterhoft A."/>
            <person name="Stiekema W."/>
            <person name="Pohl T."/>
            <person name="Entian K.D."/>
            <person name="Terryn N."/>
            <person name="Hartley N."/>
            <person name="Bent E."/>
            <person name="Johnson S."/>
            <person name="Langham S.A."/>
            <person name="McCullagh B."/>
            <person name="Robben J."/>
            <person name="Grymonprez B."/>
            <person name="Zimmermann W."/>
            <person name="Ramsperger U."/>
            <person name="Wedler H."/>
            <person name="Balke K."/>
            <person name="Wedler E."/>
            <person name="Peters S."/>
            <person name="van Staveren M."/>
            <person name="Dirkse W."/>
            <person name="Mooijman P."/>
            <person name="Lankhorst R.K."/>
            <person name="Weitzenegger T."/>
            <person name="Bothe G."/>
            <person name="Rose M."/>
            <person name="Hauf J."/>
            <person name="Berneiser S."/>
            <person name="Hempel S."/>
            <person name="Feldpausch M."/>
            <person name="Lamberth S."/>
            <person name="Villarroel R."/>
            <person name="Gielen J."/>
            <person name="Ardiles W."/>
            <person name="Bents O."/>
            <person name="Lemcke K."/>
            <person name="Kolesov G."/>
            <person name="Mayer K."/>
            <person name="Rudd S."/>
            <person name="Schoof H."/>
            <person name="Schueller C."/>
            <person name="Zaccaria P."/>
            <person name="Mewes H.W."/>
            <person name="Bevan M."/>
            <person name="Fransz P."/>
        </authorList>
    </citation>
    <scope>NUCLEOTIDE SEQUENCE [LARGE SCALE GENOMIC DNA]</scope>
    <source>
        <strain evidence="5">cv. Columbia</strain>
    </source>
</reference>
<evidence type="ECO:0000313" key="5">
    <source>
        <dbReference type="Proteomes" id="UP000006548"/>
    </source>
</evidence>
<keyword evidence="5" id="KW-1185">Reference proteome</keyword>
<evidence type="ECO:0000313" key="3">
    <source>
        <dbReference type="EMBL" id="AED95645.1"/>
    </source>
</evidence>
<gene>
    <name evidence="3" type="primary">MIF21.17</name>
    <name evidence="3" type="synonym">MIF21_17</name>
    <name evidence="2 3" type="ordered locus">At5g48280</name>
</gene>
<dbReference type="RefSeq" id="NP_199639.1">
    <property type="nucleotide sequence ID" value="NM_124203.1"/>
</dbReference>
<reference evidence="5" key="5">
    <citation type="journal article" date="2017" name="Plant J.">
        <title>Araport11: a complete reannotation of the Arabidopsis thaliana reference genome.</title>
        <authorList>
            <person name="Cheng C.Y."/>
            <person name="Krishnakumar V."/>
            <person name="Chan A.P."/>
            <person name="Thibaud-Nissen F."/>
            <person name="Schobel S."/>
            <person name="Town C.D."/>
        </authorList>
    </citation>
    <scope>GENOME REANNOTATION</scope>
    <source>
        <strain evidence="5">cv. Columbia</strain>
    </source>
</reference>
<protein>
    <submittedName>
        <fullName evidence="3">Transmembrane protein</fullName>
    </submittedName>
</protein>
<dbReference type="STRING" id="3702.Q9FGW2"/>
<keyword evidence="1" id="KW-0472">Membrane</keyword>
<reference evidence="3" key="4">
    <citation type="submission" date="2016-05" db="EMBL/GenBank/DDBJ databases">
        <authorList>
            <person name="Krishnakumar V."/>
            <person name="Cheng C.-Y."/>
            <person name="Chan A.P."/>
            <person name="Schobel S."/>
            <person name="Kim M."/>
            <person name="Ferlanti E.S."/>
            <person name="Belyaeva I."/>
            <person name="Rosen B.D."/>
            <person name="Micklem G."/>
            <person name="Miller J.R."/>
            <person name="Vaughn M."/>
            <person name="Town C.D."/>
        </authorList>
    </citation>
    <scope>NUCLEOTIDE SEQUENCE</scope>
</reference>
<dbReference type="PaxDb" id="3702-AT5G48280.1"/>
<dbReference type="EMBL" id="AB023039">
    <property type="protein sequence ID" value="BAB08618.1"/>
    <property type="molecule type" value="Genomic_DNA"/>
</dbReference>
<keyword evidence="1" id="KW-1133">Transmembrane helix</keyword>
<evidence type="ECO:0000313" key="2">
    <source>
        <dbReference type="Araport" id="AT5G48280"/>
    </source>
</evidence>
<sequence length="145" mass="17059">MIQIKIMLIFIINYSKDISKKVTNENALIDTAMEDDNIYPSVIEIKNHPKIRVKIVDFEHEMYALKYGNTDHKIMKVMLEQIIVMYEIYNFNCNSRFFVYGLDPTGFTPNTGSTTTSLMFFFCFLFISTNHEIFFLFLNVPFCCL</sequence>
<name>Q9FGW2_ARATH</name>
<organism evidence="4">
    <name type="scientific">Arabidopsis thaliana</name>
    <name type="common">Mouse-ear cress</name>
    <dbReference type="NCBI Taxonomy" id="3702"/>
    <lineage>
        <taxon>Eukaryota</taxon>
        <taxon>Viridiplantae</taxon>
        <taxon>Streptophyta</taxon>
        <taxon>Embryophyta</taxon>
        <taxon>Tracheophyta</taxon>
        <taxon>Spermatophyta</taxon>
        <taxon>Magnoliopsida</taxon>
        <taxon>eudicotyledons</taxon>
        <taxon>Gunneridae</taxon>
        <taxon>Pentapetalae</taxon>
        <taxon>rosids</taxon>
        <taxon>malvids</taxon>
        <taxon>Brassicales</taxon>
        <taxon>Brassicaceae</taxon>
        <taxon>Camelineae</taxon>
        <taxon>Arabidopsis</taxon>
    </lineage>
</organism>
<keyword evidence="1 3" id="KW-0812">Transmembrane</keyword>
<dbReference type="TAIR" id="AT5G48280"/>
<proteinExistence type="predicted"/>
<reference evidence="4" key="1">
    <citation type="journal article" date="2000" name="DNA Res.">
        <title>Structural analysis of Arabidopsis thaliana chromosome 5. X. Sequence features of the regions of 3,076,755 bp covered by sixty P1 and TAC clones.</title>
        <authorList>
            <person name="Sato S."/>
            <person name="Nakamura Y."/>
            <person name="Kaneko T."/>
            <person name="Katoh T."/>
            <person name="Asamizu E."/>
            <person name="Kotani H."/>
            <person name="Tabata S."/>
        </authorList>
    </citation>
    <scope>NUCLEOTIDE SEQUENCE [LARGE SCALE GENOMIC DNA]</scope>
</reference>
<accession>Q9FGW2</accession>
<dbReference type="HOGENOM" id="CLU_1789504_0_0_1"/>
<dbReference type="AlphaFoldDB" id="Q9FGW2"/>
<dbReference type="Araport" id="AT5G48280"/>